<feature type="binding site" evidence="5">
    <location>
        <position position="323"/>
    </location>
    <ligand>
        <name>Mg(2+)</name>
        <dbReference type="ChEBI" id="CHEBI:18420"/>
        <note>catalytic</note>
    </ligand>
</feature>
<dbReference type="CDD" id="cd00091">
    <property type="entry name" value="NUC"/>
    <property type="match status" value="1"/>
</dbReference>
<keyword evidence="5" id="KW-0479">Metal-binding</keyword>
<dbReference type="FunCoup" id="A0A7R8YQ50">
    <property type="interactions" value="11"/>
</dbReference>
<keyword evidence="2" id="KW-0540">Nuclease</keyword>
<dbReference type="Gene3D" id="3.40.570.10">
    <property type="entry name" value="Extracellular Endonuclease, subunit A"/>
    <property type="match status" value="1"/>
</dbReference>
<evidence type="ECO:0000256" key="5">
    <source>
        <dbReference type="PIRSR" id="PIRSR640255-2"/>
    </source>
</evidence>
<dbReference type="Proteomes" id="UP000594454">
    <property type="component" value="Chromosome 2"/>
</dbReference>
<dbReference type="AlphaFoldDB" id="A0A7R8YQ50"/>
<dbReference type="FunFam" id="3.40.570.10:FF:000007">
    <property type="entry name" value="Alkaline nuclease"/>
    <property type="match status" value="1"/>
</dbReference>
<dbReference type="GO" id="GO:0006309">
    <property type="term" value="P:apoptotic DNA fragmentation"/>
    <property type="evidence" value="ECO:0007669"/>
    <property type="project" value="TreeGrafter"/>
</dbReference>
<dbReference type="InterPro" id="IPR044925">
    <property type="entry name" value="His-Me_finger_sf"/>
</dbReference>
<keyword evidence="3" id="KW-0255">Endonuclease</keyword>
<reference evidence="9 10" key="1">
    <citation type="submission" date="2020-11" db="EMBL/GenBank/DDBJ databases">
        <authorList>
            <person name="Wallbank WR R."/>
            <person name="Pardo Diaz C."/>
            <person name="Kozak K."/>
            <person name="Martin S."/>
            <person name="Jiggins C."/>
            <person name="Moest M."/>
            <person name="Warren A I."/>
            <person name="Generalovic N T."/>
            <person name="Byers J.R.P. K."/>
            <person name="Montejo-Kovacevich G."/>
            <person name="Yen C E."/>
        </authorList>
    </citation>
    <scope>NUCLEOTIDE SEQUENCE [LARGE SCALE GENOMIC DNA]</scope>
</reference>
<dbReference type="SMART" id="SM00477">
    <property type="entry name" value="NUC"/>
    <property type="match status" value="1"/>
</dbReference>
<protein>
    <recommendedName>
        <fullName evidence="11">DNA/RNA non-specific endonuclease domain-containing protein</fullName>
    </recommendedName>
</protein>
<name>A0A7R8YQ50_HERIL</name>
<dbReference type="SUPFAM" id="SSF54060">
    <property type="entry name" value="His-Me finger endonucleases"/>
    <property type="match status" value="1"/>
</dbReference>
<evidence type="ECO:0000313" key="10">
    <source>
        <dbReference type="Proteomes" id="UP000594454"/>
    </source>
</evidence>
<evidence type="ECO:0000259" key="8">
    <source>
        <dbReference type="SMART" id="SM00892"/>
    </source>
</evidence>
<feature type="signal peptide" evidence="6">
    <location>
        <begin position="1"/>
        <end position="20"/>
    </location>
</feature>
<dbReference type="GO" id="GO:0005743">
    <property type="term" value="C:mitochondrial inner membrane"/>
    <property type="evidence" value="ECO:0007669"/>
    <property type="project" value="TreeGrafter"/>
</dbReference>
<organism evidence="9 10">
    <name type="scientific">Hermetia illucens</name>
    <name type="common">Black soldier fly</name>
    <dbReference type="NCBI Taxonomy" id="343691"/>
    <lineage>
        <taxon>Eukaryota</taxon>
        <taxon>Metazoa</taxon>
        <taxon>Ecdysozoa</taxon>
        <taxon>Arthropoda</taxon>
        <taxon>Hexapoda</taxon>
        <taxon>Insecta</taxon>
        <taxon>Pterygota</taxon>
        <taxon>Neoptera</taxon>
        <taxon>Endopterygota</taxon>
        <taxon>Diptera</taxon>
        <taxon>Brachycera</taxon>
        <taxon>Stratiomyomorpha</taxon>
        <taxon>Stratiomyidae</taxon>
        <taxon>Hermetiinae</taxon>
        <taxon>Hermetia</taxon>
    </lineage>
</organism>
<accession>A0A7R8YQ50</accession>
<evidence type="ECO:0000256" key="2">
    <source>
        <dbReference type="ARBA" id="ARBA00022722"/>
    </source>
</evidence>
<gene>
    <name evidence="9" type="ORF">HERILL_LOCUS4128</name>
</gene>
<comment type="similarity">
    <text evidence="1">Belongs to the DNA/RNA non-specific endonuclease family.</text>
</comment>
<dbReference type="InterPro" id="IPR020821">
    <property type="entry name" value="ENPP1-3/EXOG-like_nuc-like"/>
</dbReference>
<sequence>MAVKWSILLLATFLVAQAYSAPEINLNQLLAEEALKYPEALEEPDVDYQERTAVGSGPEEVIINQLLAEEALKYPEALEEPDVVEPMSRAGACTIGTNNGDLAANQPVLLEAGKTTFVLPDTSGIINVANGKTIDMYCTGAFASPLSGKKISAKCDGGDVFEANGHKLSIKNIVCTGPVAHTTRKTSKSCYGGATVLEIGLSLEVGFITTIEVCHDLSKQVTYYSHYGLSPANVAFEKSVSRPTFITGGYYDGEDVNKLYTQVSQMETIAKILGPGSSKYFDLNKNVYLARGHLAAKADFIYAAEQLATFYFINAAPQWQTFNAGNWERVEDGVKKFAASRNANFDIYTGTWGVSTLANDSGVQKALYLKINSAGQGLIPVPKLYYRVVIDKASKLGIVLIGVNNIHATLDEIKKDYIICTDVSSKVNWISWDKTNIQKGYSYACEVNEFAKKIGQLPSLSVSGLLY</sequence>
<dbReference type="Pfam" id="PF01223">
    <property type="entry name" value="Endonuclease_NS"/>
    <property type="match status" value="1"/>
</dbReference>
<dbReference type="InterPro" id="IPR040255">
    <property type="entry name" value="Non-specific_endonuclease"/>
</dbReference>
<feature type="active site" description="Proton acceptor" evidence="4">
    <location>
        <position position="293"/>
    </location>
</feature>
<dbReference type="InterPro" id="IPR044929">
    <property type="entry name" value="DNA/RNA_non-sp_Endonuclease_sf"/>
</dbReference>
<dbReference type="InParanoid" id="A0A7R8YQ50"/>
<keyword evidence="6" id="KW-0732">Signal</keyword>
<dbReference type="GO" id="GO:0005634">
    <property type="term" value="C:nucleus"/>
    <property type="evidence" value="ECO:0007669"/>
    <property type="project" value="TreeGrafter"/>
</dbReference>
<keyword evidence="3" id="KW-0378">Hydrolase</keyword>
<dbReference type="GO" id="GO:0004521">
    <property type="term" value="F:RNA endonuclease activity"/>
    <property type="evidence" value="ECO:0007669"/>
    <property type="project" value="TreeGrafter"/>
</dbReference>
<dbReference type="GO" id="GO:0000014">
    <property type="term" value="F:single-stranded DNA endodeoxyribonuclease activity"/>
    <property type="evidence" value="ECO:0007669"/>
    <property type="project" value="TreeGrafter"/>
</dbReference>
<proteinExistence type="inferred from homology"/>
<evidence type="ECO:0000256" key="4">
    <source>
        <dbReference type="PIRSR" id="PIRSR640255-1"/>
    </source>
</evidence>
<dbReference type="OrthoDB" id="5960141at2759"/>
<dbReference type="InterPro" id="IPR001604">
    <property type="entry name" value="Endo_G_ENPP1-like_dom"/>
</dbReference>
<evidence type="ECO:0008006" key="11">
    <source>
        <dbReference type="Google" id="ProtNLM"/>
    </source>
</evidence>
<evidence type="ECO:0000313" key="9">
    <source>
        <dbReference type="EMBL" id="CAD7081001.1"/>
    </source>
</evidence>
<evidence type="ECO:0000256" key="1">
    <source>
        <dbReference type="ARBA" id="ARBA00010052"/>
    </source>
</evidence>
<evidence type="ECO:0000259" key="7">
    <source>
        <dbReference type="SMART" id="SM00477"/>
    </source>
</evidence>
<keyword evidence="10" id="KW-1185">Reference proteome</keyword>
<dbReference type="PANTHER" id="PTHR13966">
    <property type="entry name" value="ENDONUCLEASE RELATED"/>
    <property type="match status" value="1"/>
</dbReference>
<dbReference type="PANTHER" id="PTHR13966:SF19">
    <property type="entry name" value="NUCLEASE EXOG, MITOCHONDRIAL"/>
    <property type="match status" value="1"/>
</dbReference>
<feature type="domain" description="ENPP1-3/EXOG-like endonuclease/phosphodiesterase" evidence="7">
    <location>
        <begin position="208"/>
        <end position="426"/>
    </location>
</feature>
<evidence type="ECO:0000256" key="6">
    <source>
        <dbReference type="SAM" id="SignalP"/>
    </source>
</evidence>
<evidence type="ECO:0000256" key="3">
    <source>
        <dbReference type="ARBA" id="ARBA00022759"/>
    </source>
</evidence>
<dbReference type="SMART" id="SM00892">
    <property type="entry name" value="Endonuclease_NS"/>
    <property type="match status" value="1"/>
</dbReference>
<dbReference type="GO" id="GO:0003676">
    <property type="term" value="F:nucleic acid binding"/>
    <property type="evidence" value="ECO:0007669"/>
    <property type="project" value="InterPro"/>
</dbReference>
<feature type="domain" description="DNA/RNA non-specific endonuclease/pyrophosphatase/phosphodiesterase" evidence="8">
    <location>
        <begin position="207"/>
        <end position="450"/>
    </location>
</feature>
<dbReference type="GO" id="GO:0046872">
    <property type="term" value="F:metal ion binding"/>
    <property type="evidence" value="ECO:0007669"/>
    <property type="project" value="UniProtKB-KW"/>
</dbReference>
<feature type="chain" id="PRO_5030774365" description="DNA/RNA non-specific endonuclease domain-containing protein" evidence="6">
    <location>
        <begin position="21"/>
        <end position="467"/>
    </location>
</feature>
<dbReference type="EMBL" id="LR899010">
    <property type="protein sequence ID" value="CAD7081001.1"/>
    <property type="molecule type" value="Genomic_DNA"/>
</dbReference>